<dbReference type="Proteomes" id="UP000001055">
    <property type="component" value="Unassembled WGS sequence"/>
</dbReference>
<sequence>MTLIRDVAYVTCTSITNHFNLTIQHKVSRILEFIRSHVFALLITRFSRIPHNRTDARTVAHNRMISNTAHQMPHAHLFDSTFWQVLPAHYDKINTHWKLIASLYYEASAAIMATDRAAGVNSLKAELEMMEQDIASYRDVVKSVVLEDIVGIYVVAGRQRWRAEEIAKEGLGDIEKGLTQLERKAKELKADIVYGFEEK</sequence>
<dbReference type="KEGG" id="pno:SNOG_10918"/>
<dbReference type="OMA" id="LHHEAKS"/>
<reference evidence="2" key="1">
    <citation type="journal article" date="2007" name="Plant Cell">
        <title>Dothideomycete-plant interactions illuminated by genome sequencing and EST analysis of the wheat pathogen Stagonospora nodorum.</title>
        <authorList>
            <person name="Hane J.K."/>
            <person name="Lowe R.G."/>
            <person name="Solomon P.S."/>
            <person name="Tan K.C."/>
            <person name="Schoch C.L."/>
            <person name="Spatafora J.W."/>
            <person name="Crous P.W."/>
            <person name="Kodira C."/>
            <person name="Birren B.W."/>
            <person name="Galagan J.E."/>
            <person name="Torriani S.F."/>
            <person name="McDonald B.A."/>
            <person name="Oliver R.P."/>
        </authorList>
    </citation>
    <scope>NUCLEOTIDE SEQUENCE [LARGE SCALE GENOMIC DNA]</scope>
    <source>
        <strain evidence="2">SN15 / ATCC MYA-4574 / FGSC 10173</strain>
    </source>
</reference>
<proteinExistence type="predicted"/>
<name>Q0UBE6_PHANO</name>
<evidence type="ECO:0000313" key="1">
    <source>
        <dbReference type="EMBL" id="EAT81417.1"/>
    </source>
</evidence>
<dbReference type="EMBL" id="CH445342">
    <property type="protein sequence ID" value="EAT81417.1"/>
    <property type="molecule type" value="Genomic_DNA"/>
</dbReference>
<dbReference type="VEuPathDB" id="FungiDB:JI435_444040"/>
<dbReference type="RefSeq" id="XP_001801176.1">
    <property type="nucleotide sequence ID" value="XM_001801124.1"/>
</dbReference>
<organism evidence="1 2">
    <name type="scientific">Phaeosphaeria nodorum (strain SN15 / ATCC MYA-4574 / FGSC 10173)</name>
    <name type="common">Glume blotch fungus</name>
    <name type="synonym">Parastagonospora nodorum</name>
    <dbReference type="NCBI Taxonomy" id="321614"/>
    <lineage>
        <taxon>Eukaryota</taxon>
        <taxon>Fungi</taxon>
        <taxon>Dikarya</taxon>
        <taxon>Ascomycota</taxon>
        <taxon>Pezizomycotina</taxon>
        <taxon>Dothideomycetes</taxon>
        <taxon>Pleosporomycetidae</taxon>
        <taxon>Pleosporales</taxon>
        <taxon>Pleosporineae</taxon>
        <taxon>Phaeosphaeriaceae</taxon>
        <taxon>Parastagonospora</taxon>
    </lineage>
</organism>
<dbReference type="AlphaFoldDB" id="Q0UBE6"/>
<dbReference type="InParanoid" id="Q0UBE6"/>
<evidence type="ECO:0000313" key="2">
    <source>
        <dbReference type="Proteomes" id="UP000001055"/>
    </source>
</evidence>
<accession>Q0UBE6</accession>
<protein>
    <submittedName>
        <fullName evidence="1">Uncharacterized protein</fullName>
    </submittedName>
</protein>
<gene>
    <name evidence="1" type="ORF">SNOG_10918</name>
</gene>
<dbReference type="GeneID" id="5978084"/>